<dbReference type="RefSeq" id="WP_117451211.1">
    <property type="nucleotide sequence ID" value="NZ_CP060636.1"/>
</dbReference>
<gene>
    <name evidence="2" type="ORF">H9Q80_07295</name>
</gene>
<evidence type="ECO:0000313" key="2">
    <source>
        <dbReference type="EMBL" id="QNM13738.1"/>
    </source>
</evidence>
<dbReference type="KEGG" id="ehn:H9Q80_07295"/>
<dbReference type="EMBL" id="CP060636">
    <property type="protein sequence ID" value="QNM13738.1"/>
    <property type="molecule type" value="Genomic_DNA"/>
</dbReference>
<dbReference type="Proteomes" id="UP000515856">
    <property type="component" value="Chromosome"/>
</dbReference>
<feature type="chain" id="PRO_5028801001" description="Lipoprotein" evidence="1">
    <location>
        <begin position="27"/>
        <end position="231"/>
    </location>
</feature>
<keyword evidence="1" id="KW-0732">Signal</keyword>
<protein>
    <recommendedName>
        <fullName evidence="4">Lipoprotein</fullName>
    </recommendedName>
</protein>
<dbReference type="AlphaFoldDB" id="A0A7G9GSF6"/>
<reference evidence="2 3" key="1">
    <citation type="submission" date="2020-08" db="EMBL/GenBank/DDBJ databases">
        <authorList>
            <person name="Liu C."/>
            <person name="Sun Q."/>
        </authorList>
    </citation>
    <scope>NUCLEOTIDE SEQUENCE [LARGE SCALE GENOMIC DNA]</scope>
    <source>
        <strain evidence="2 3">NSJ-61</strain>
    </source>
</reference>
<evidence type="ECO:0008006" key="4">
    <source>
        <dbReference type="Google" id="ProtNLM"/>
    </source>
</evidence>
<organism evidence="2 3">
    <name type="scientific">[Eubacterium] hominis</name>
    <dbReference type="NCBI Taxonomy" id="2764325"/>
    <lineage>
        <taxon>Bacteria</taxon>
        <taxon>Bacillati</taxon>
        <taxon>Bacillota</taxon>
        <taxon>Erysipelotrichia</taxon>
        <taxon>Erysipelotrichales</taxon>
        <taxon>Erysipelotrichaceae</taxon>
        <taxon>Amedibacillus</taxon>
    </lineage>
</organism>
<accession>A0A7G9GSF6</accession>
<feature type="signal peptide" evidence="1">
    <location>
        <begin position="1"/>
        <end position="26"/>
    </location>
</feature>
<proteinExistence type="predicted"/>
<sequence>MKKLKKTTIFVLIPCFMALLSGCQNAKTEETQPPVTFLELNGGIDGHGAIVLEWGEAIPDTEMYHTFRSDVKKEDCKINYTYDENNVGRIIDLNVSVEYKDKKYEHKYTLLIDDTKAPIINYKGEDKIKVEAGKTYDITKDLDIYDMKSKEKIPLVQNKEFNRFYPGYIVTFSNTDLERDYKKAYERTDNQEINTKNLGNHKIIIKASDGHGNVTYKEIDMEVVKGPILND</sequence>
<keyword evidence="3" id="KW-1185">Reference proteome</keyword>
<dbReference type="PROSITE" id="PS51257">
    <property type="entry name" value="PROKAR_LIPOPROTEIN"/>
    <property type="match status" value="1"/>
</dbReference>
<name>A0A7G9GSF6_9FIRM</name>
<evidence type="ECO:0000256" key="1">
    <source>
        <dbReference type="SAM" id="SignalP"/>
    </source>
</evidence>
<evidence type="ECO:0000313" key="3">
    <source>
        <dbReference type="Proteomes" id="UP000515856"/>
    </source>
</evidence>